<evidence type="ECO:0000313" key="3">
    <source>
        <dbReference type="Proteomes" id="UP001501161"/>
    </source>
</evidence>
<evidence type="ECO:0000256" key="1">
    <source>
        <dbReference type="SAM" id="SignalP"/>
    </source>
</evidence>
<proteinExistence type="predicted"/>
<dbReference type="Proteomes" id="UP001501161">
    <property type="component" value="Unassembled WGS sequence"/>
</dbReference>
<feature type="signal peptide" evidence="1">
    <location>
        <begin position="1"/>
        <end position="27"/>
    </location>
</feature>
<organism evidence="2 3">
    <name type="scientific">Nocardioides furvisabuli</name>
    <dbReference type="NCBI Taxonomy" id="375542"/>
    <lineage>
        <taxon>Bacteria</taxon>
        <taxon>Bacillati</taxon>
        <taxon>Actinomycetota</taxon>
        <taxon>Actinomycetes</taxon>
        <taxon>Propionibacteriales</taxon>
        <taxon>Nocardioidaceae</taxon>
        <taxon>Nocardioides</taxon>
    </lineage>
</organism>
<name>A0ABP5IPA5_9ACTN</name>
<dbReference type="EMBL" id="BAAAMQ010000009">
    <property type="protein sequence ID" value="GAA2102426.1"/>
    <property type="molecule type" value="Genomic_DNA"/>
</dbReference>
<sequence>MRTATFFARALVGFGAVVLAVVPTAAAAEQWTHRDATGDVVQFTYDFESVRTTTELPDDVSTDVRRLTITHAPHELRISMKVQDIVRGTRTAELYVRTAEGRRFEVTAYAFRTRAFSGPYISAVPTRERVRCSGQSASLDPDTDKVSVTLPRRCLGDPRWVQVGATYATEGEFESEVEEGHFNYFENIDDALREGVRYRVAMSPRVRVG</sequence>
<evidence type="ECO:0000313" key="2">
    <source>
        <dbReference type="EMBL" id="GAA2102426.1"/>
    </source>
</evidence>
<feature type="chain" id="PRO_5047240135" evidence="1">
    <location>
        <begin position="28"/>
        <end position="209"/>
    </location>
</feature>
<dbReference type="RefSeq" id="WP_231250422.1">
    <property type="nucleotide sequence ID" value="NZ_BAAAMQ010000009.1"/>
</dbReference>
<protein>
    <submittedName>
        <fullName evidence="2">Uncharacterized protein</fullName>
    </submittedName>
</protein>
<accession>A0ABP5IPA5</accession>
<keyword evidence="1" id="KW-0732">Signal</keyword>
<keyword evidence="3" id="KW-1185">Reference proteome</keyword>
<reference evidence="3" key="1">
    <citation type="journal article" date="2019" name="Int. J. Syst. Evol. Microbiol.">
        <title>The Global Catalogue of Microorganisms (GCM) 10K type strain sequencing project: providing services to taxonomists for standard genome sequencing and annotation.</title>
        <authorList>
            <consortium name="The Broad Institute Genomics Platform"/>
            <consortium name="The Broad Institute Genome Sequencing Center for Infectious Disease"/>
            <person name="Wu L."/>
            <person name="Ma J."/>
        </authorList>
    </citation>
    <scope>NUCLEOTIDE SEQUENCE [LARGE SCALE GENOMIC DNA]</scope>
    <source>
        <strain evidence="3">JCM 13813</strain>
    </source>
</reference>
<gene>
    <name evidence="2" type="ORF">GCM10009726_13350</name>
</gene>
<comment type="caution">
    <text evidence="2">The sequence shown here is derived from an EMBL/GenBank/DDBJ whole genome shotgun (WGS) entry which is preliminary data.</text>
</comment>